<dbReference type="NCBIfam" id="TIGR02454">
    <property type="entry name" value="ECF_T_CbiQ"/>
    <property type="match status" value="1"/>
</dbReference>
<feature type="transmembrane region" description="Helical" evidence="6">
    <location>
        <begin position="131"/>
        <end position="150"/>
    </location>
</feature>
<evidence type="ECO:0000256" key="3">
    <source>
        <dbReference type="ARBA" id="ARBA00022692"/>
    </source>
</evidence>
<proteinExistence type="predicted"/>
<evidence type="ECO:0000313" key="7">
    <source>
        <dbReference type="EMBL" id="MCA9758305.1"/>
    </source>
</evidence>
<organism evidence="7 8">
    <name type="scientific">Eiseniibacteriota bacterium</name>
    <dbReference type="NCBI Taxonomy" id="2212470"/>
    <lineage>
        <taxon>Bacteria</taxon>
        <taxon>Candidatus Eiseniibacteriota</taxon>
    </lineage>
</organism>
<keyword evidence="3 6" id="KW-0812">Transmembrane</keyword>
<evidence type="ECO:0000313" key="8">
    <source>
        <dbReference type="Proteomes" id="UP000739538"/>
    </source>
</evidence>
<comment type="caution">
    <text evidence="7">The sequence shown here is derived from an EMBL/GenBank/DDBJ whole genome shotgun (WGS) entry which is preliminary data.</text>
</comment>
<keyword evidence="2" id="KW-1003">Cell membrane</keyword>
<dbReference type="Proteomes" id="UP000739538">
    <property type="component" value="Unassembled WGS sequence"/>
</dbReference>
<reference evidence="7" key="2">
    <citation type="journal article" date="2021" name="Microbiome">
        <title>Successional dynamics and alternative stable states in a saline activated sludge microbial community over 9 years.</title>
        <authorList>
            <person name="Wang Y."/>
            <person name="Ye J."/>
            <person name="Ju F."/>
            <person name="Liu L."/>
            <person name="Boyd J.A."/>
            <person name="Deng Y."/>
            <person name="Parks D.H."/>
            <person name="Jiang X."/>
            <person name="Yin X."/>
            <person name="Woodcroft B.J."/>
            <person name="Tyson G.W."/>
            <person name="Hugenholtz P."/>
            <person name="Polz M.F."/>
            <person name="Zhang T."/>
        </authorList>
    </citation>
    <scope>NUCLEOTIDE SEQUENCE</scope>
    <source>
        <strain evidence="7">HKST-UBA02</strain>
    </source>
</reference>
<reference evidence="7" key="1">
    <citation type="submission" date="2020-04" db="EMBL/GenBank/DDBJ databases">
        <authorList>
            <person name="Zhang T."/>
        </authorList>
    </citation>
    <scope>NUCLEOTIDE SEQUENCE</scope>
    <source>
        <strain evidence="7">HKST-UBA02</strain>
    </source>
</reference>
<evidence type="ECO:0000256" key="4">
    <source>
        <dbReference type="ARBA" id="ARBA00022989"/>
    </source>
</evidence>
<accession>A0A956NF91</accession>
<dbReference type="Pfam" id="PF02361">
    <property type="entry name" value="CbiQ"/>
    <property type="match status" value="1"/>
</dbReference>
<evidence type="ECO:0000256" key="1">
    <source>
        <dbReference type="ARBA" id="ARBA00004651"/>
    </source>
</evidence>
<dbReference type="EMBL" id="JAGQHS010000159">
    <property type="protein sequence ID" value="MCA9758305.1"/>
    <property type="molecule type" value="Genomic_DNA"/>
</dbReference>
<sequence>MKAGELFASSADLDSPVHRLPAAMKLWIAVAMVVLVALAPKAWWFVPWGAALFLALVSGLSRVPARVLVGRLLIVEPFVLGVAILSLFQENGVSIFLALLAKSTVCIYTMVLLSCTTPFTAWIDALRQARVPSIFVTTVALMYRYLYVLLDEALRMRRARAARSFAPSRRFDWRLLASVAGQLFLRSTARAERIYSAMLSRGWR</sequence>
<comment type="subcellular location">
    <subcellularLocation>
        <location evidence="1">Cell membrane</location>
        <topology evidence="1">Multi-pass membrane protein</topology>
    </subcellularLocation>
</comment>
<evidence type="ECO:0000256" key="6">
    <source>
        <dbReference type="SAM" id="Phobius"/>
    </source>
</evidence>
<feature type="transmembrane region" description="Helical" evidence="6">
    <location>
        <begin position="95"/>
        <end position="119"/>
    </location>
</feature>
<gene>
    <name evidence="7" type="primary">cbiQ</name>
    <name evidence="7" type="ORF">KDA27_21095</name>
</gene>
<protein>
    <submittedName>
        <fullName evidence="7">Cobalt ECF transporter T component CbiQ</fullName>
    </submittedName>
</protein>
<evidence type="ECO:0000256" key="2">
    <source>
        <dbReference type="ARBA" id="ARBA00022475"/>
    </source>
</evidence>
<evidence type="ECO:0000256" key="5">
    <source>
        <dbReference type="ARBA" id="ARBA00023136"/>
    </source>
</evidence>
<dbReference type="GO" id="GO:0006824">
    <property type="term" value="P:cobalt ion transport"/>
    <property type="evidence" value="ECO:0007669"/>
    <property type="project" value="InterPro"/>
</dbReference>
<dbReference type="CDD" id="cd16914">
    <property type="entry name" value="EcfT"/>
    <property type="match status" value="1"/>
</dbReference>
<dbReference type="AlphaFoldDB" id="A0A956NF91"/>
<dbReference type="PANTHER" id="PTHR34857">
    <property type="entry name" value="SLL0384 PROTEIN"/>
    <property type="match status" value="1"/>
</dbReference>
<dbReference type="InterPro" id="IPR051611">
    <property type="entry name" value="ECF_transporter_component"/>
</dbReference>
<feature type="transmembrane region" description="Helical" evidence="6">
    <location>
        <begin position="69"/>
        <end position="88"/>
    </location>
</feature>
<keyword evidence="5 6" id="KW-0472">Membrane</keyword>
<dbReference type="InterPro" id="IPR012809">
    <property type="entry name" value="ECF_CbiQ"/>
</dbReference>
<feature type="transmembrane region" description="Helical" evidence="6">
    <location>
        <begin position="20"/>
        <end position="38"/>
    </location>
</feature>
<dbReference type="PANTHER" id="PTHR34857:SF2">
    <property type="entry name" value="SLL0384 PROTEIN"/>
    <property type="match status" value="1"/>
</dbReference>
<keyword evidence="4 6" id="KW-1133">Transmembrane helix</keyword>
<dbReference type="InterPro" id="IPR003339">
    <property type="entry name" value="ABC/ECF_trnsptr_transmembrane"/>
</dbReference>
<dbReference type="GO" id="GO:0043190">
    <property type="term" value="C:ATP-binding cassette (ABC) transporter complex"/>
    <property type="evidence" value="ECO:0007669"/>
    <property type="project" value="InterPro"/>
</dbReference>
<name>A0A956NF91_UNCEI</name>